<dbReference type="Gene3D" id="3.40.50.10310">
    <property type="entry name" value="Creatininase"/>
    <property type="match status" value="1"/>
</dbReference>
<dbReference type="AlphaFoldDB" id="A0A5J6SJV1"/>
<dbReference type="PANTHER" id="PTHR35005:SF1">
    <property type="entry name" value="2-AMINO-5-FORMYLAMINO-6-RIBOSYLAMINOPYRIMIDIN-4(3H)-ONE 5'-MONOPHOSPHATE DEFORMYLASE"/>
    <property type="match status" value="1"/>
</dbReference>
<comment type="cofactor">
    <cofactor evidence="1">
        <name>Zn(2+)</name>
        <dbReference type="ChEBI" id="CHEBI:29105"/>
    </cofactor>
</comment>
<reference evidence="6 7" key="1">
    <citation type="submission" date="2018-07" db="EMBL/GenBank/DDBJ databases">
        <title>Complete genome sequence of Psychrobacillus sp. PB01, isolated from iceberg, and comparative genome analysis of Psychrobacillus strains.</title>
        <authorList>
            <person name="Lee P.C."/>
        </authorList>
    </citation>
    <scope>NUCLEOTIDE SEQUENCE [LARGE SCALE GENOMIC DNA]</scope>
    <source>
        <strain evidence="6 7">PB01</strain>
    </source>
</reference>
<dbReference type="GO" id="GO:0016811">
    <property type="term" value="F:hydrolase activity, acting on carbon-nitrogen (but not peptide) bonds, in linear amides"/>
    <property type="evidence" value="ECO:0007669"/>
    <property type="project" value="TreeGrafter"/>
</dbReference>
<dbReference type="InterPro" id="IPR003785">
    <property type="entry name" value="Creatininase/forma_Hydrolase"/>
</dbReference>
<evidence type="ECO:0000256" key="3">
    <source>
        <dbReference type="ARBA" id="ARBA00022801"/>
    </source>
</evidence>
<evidence type="ECO:0000313" key="7">
    <source>
        <dbReference type="Proteomes" id="UP000325517"/>
    </source>
</evidence>
<dbReference type="RefSeq" id="WP_151699062.1">
    <property type="nucleotide sequence ID" value="NZ_CP031223.1"/>
</dbReference>
<sequence length="246" mass="27404">MYLMDLNASKFNEVKQKVNTILLPIGMMETHGPHATLGTDVWIPREFVKRLDKIIGEKVIMAPEVAYGHSWALAPHSGTFDISSEAFSNYVYEIGKEFYRNGFNNLILFNGHGGNIPSLAIVTEKLADIGVNTLTINWWMDYREDILTITSKPGHGGEDETSLVLAIDEKLADLSLAGDFSIEYNRKLKYKDMGKVLYKDGYMGDAASATAEKGEALYELLTNLILEDVKDLWDLSASKLLSKGES</sequence>
<dbReference type="Proteomes" id="UP000325517">
    <property type="component" value="Chromosome"/>
</dbReference>
<keyword evidence="2" id="KW-0479">Metal-binding</keyword>
<dbReference type="Pfam" id="PF02633">
    <property type="entry name" value="Creatininase"/>
    <property type="match status" value="1"/>
</dbReference>
<dbReference type="EMBL" id="CP031223">
    <property type="protein sequence ID" value="QFF98118.1"/>
    <property type="molecule type" value="Genomic_DNA"/>
</dbReference>
<dbReference type="InterPro" id="IPR024087">
    <property type="entry name" value="Creatininase-like_sf"/>
</dbReference>
<keyword evidence="4" id="KW-0862">Zinc</keyword>
<organism evidence="6 7">
    <name type="scientific">Psychrobacillus glaciei</name>
    <dbReference type="NCBI Taxonomy" id="2283160"/>
    <lineage>
        <taxon>Bacteria</taxon>
        <taxon>Bacillati</taxon>
        <taxon>Bacillota</taxon>
        <taxon>Bacilli</taxon>
        <taxon>Bacillales</taxon>
        <taxon>Bacillaceae</taxon>
        <taxon>Psychrobacillus</taxon>
    </lineage>
</organism>
<keyword evidence="7" id="KW-1185">Reference proteome</keyword>
<keyword evidence="3" id="KW-0378">Hydrolase</keyword>
<evidence type="ECO:0000256" key="5">
    <source>
        <dbReference type="ARBA" id="ARBA00024029"/>
    </source>
</evidence>
<evidence type="ECO:0000313" key="6">
    <source>
        <dbReference type="EMBL" id="QFF98118.1"/>
    </source>
</evidence>
<dbReference type="OrthoDB" id="9801445at2"/>
<dbReference type="PANTHER" id="PTHR35005">
    <property type="entry name" value="3-DEHYDRO-SCYLLO-INOSOSE HYDROLASE"/>
    <property type="match status" value="1"/>
</dbReference>
<comment type="similarity">
    <text evidence="5">Belongs to the creatininase superfamily.</text>
</comment>
<proteinExistence type="inferred from homology"/>
<dbReference type="GO" id="GO:0046872">
    <property type="term" value="F:metal ion binding"/>
    <property type="evidence" value="ECO:0007669"/>
    <property type="project" value="UniProtKB-KW"/>
</dbReference>
<evidence type="ECO:0000256" key="2">
    <source>
        <dbReference type="ARBA" id="ARBA00022723"/>
    </source>
</evidence>
<dbReference type="GO" id="GO:0009231">
    <property type="term" value="P:riboflavin biosynthetic process"/>
    <property type="evidence" value="ECO:0007669"/>
    <property type="project" value="TreeGrafter"/>
</dbReference>
<evidence type="ECO:0000256" key="4">
    <source>
        <dbReference type="ARBA" id="ARBA00022833"/>
    </source>
</evidence>
<dbReference type="SUPFAM" id="SSF102215">
    <property type="entry name" value="Creatininase"/>
    <property type="match status" value="1"/>
</dbReference>
<name>A0A5J6SJV1_9BACI</name>
<accession>A0A5J6SJV1</accession>
<dbReference type="KEGG" id="psyo:PB01_04395"/>
<evidence type="ECO:0000256" key="1">
    <source>
        <dbReference type="ARBA" id="ARBA00001947"/>
    </source>
</evidence>
<protein>
    <submittedName>
        <fullName evidence="6">Creatininase family protein</fullName>
    </submittedName>
</protein>
<gene>
    <name evidence="6" type="ORF">PB01_04395</name>
</gene>